<evidence type="ECO:0000256" key="5">
    <source>
        <dbReference type="ARBA" id="ARBA00023125"/>
    </source>
</evidence>
<dbReference type="InterPro" id="IPR003395">
    <property type="entry name" value="RecF/RecN/SMC_N"/>
</dbReference>
<dbReference type="CDD" id="cd03278">
    <property type="entry name" value="ABC_SMC_barmotin"/>
    <property type="match status" value="1"/>
</dbReference>
<keyword evidence="2 6" id="KW-0547">Nucleotide-binding</keyword>
<dbReference type="SUPFAM" id="SSF52540">
    <property type="entry name" value="P-loop containing nucleoside triphosphate hydrolases"/>
    <property type="match status" value="1"/>
</dbReference>
<feature type="binding site" evidence="6">
    <location>
        <begin position="32"/>
        <end position="39"/>
    </location>
    <ligand>
        <name>ATP</name>
        <dbReference type="ChEBI" id="CHEBI:30616"/>
    </ligand>
</feature>
<keyword evidence="10" id="KW-1185">Reference proteome</keyword>
<dbReference type="InterPro" id="IPR011890">
    <property type="entry name" value="SMC_prok"/>
</dbReference>
<comment type="domain">
    <text evidence="6">Contains large globular domains required for ATP hydrolysis at each terminus and a third globular domain forming a flexible hinge near the middle of the molecule. These domains are separated by coiled-coil structures.</text>
</comment>
<feature type="region of interest" description="Disordered" evidence="7">
    <location>
        <begin position="942"/>
        <end position="968"/>
    </location>
</feature>
<feature type="domain" description="SMC hinge" evidence="8">
    <location>
        <begin position="506"/>
        <end position="613"/>
    </location>
</feature>
<dbReference type="SMART" id="SM00968">
    <property type="entry name" value="SMC_hinge"/>
    <property type="match status" value="1"/>
</dbReference>
<comment type="subunit">
    <text evidence="6">Homodimer.</text>
</comment>
<feature type="compositionally biased region" description="Low complexity" evidence="7">
    <location>
        <begin position="942"/>
        <end position="958"/>
    </location>
</feature>
<accession>A0ABY4FWW1</accession>
<keyword evidence="4 6" id="KW-0175">Coiled coil</keyword>
<evidence type="ECO:0000313" key="9">
    <source>
        <dbReference type="EMBL" id="UOQ60752.1"/>
    </source>
</evidence>
<evidence type="ECO:0000256" key="4">
    <source>
        <dbReference type="ARBA" id="ARBA00023054"/>
    </source>
</evidence>
<reference evidence="9 10" key="1">
    <citation type="submission" date="2022-04" db="EMBL/GenBank/DDBJ databases">
        <title>Leucobacter sp. isolated from rhizosphere of onion.</title>
        <authorList>
            <person name="Won M."/>
            <person name="Lee C.-M."/>
            <person name="Woen H.-Y."/>
            <person name="Kwon S.-W."/>
        </authorList>
    </citation>
    <scope>NUCLEOTIDE SEQUENCE [LARGE SCALE GENOMIC DNA]</scope>
    <source>
        <strain evidence="9 10">H25R-14</strain>
    </source>
</reference>
<name>A0ABY4FWW1_9MICO</name>
<dbReference type="PANTHER" id="PTHR43977">
    <property type="entry name" value="STRUCTURAL MAINTENANCE OF CHROMOSOMES PROTEIN 3"/>
    <property type="match status" value="1"/>
</dbReference>
<evidence type="ECO:0000313" key="10">
    <source>
        <dbReference type="Proteomes" id="UP000831775"/>
    </source>
</evidence>
<dbReference type="InterPro" id="IPR024704">
    <property type="entry name" value="SMC"/>
</dbReference>
<dbReference type="Pfam" id="PF02463">
    <property type="entry name" value="SMC_N"/>
    <property type="match status" value="1"/>
</dbReference>
<dbReference type="Pfam" id="PF06470">
    <property type="entry name" value="SMC_hinge"/>
    <property type="match status" value="1"/>
</dbReference>
<comment type="subcellular location">
    <subcellularLocation>
        <location evidence="6">Cytoplasm</location>
    </subcellularLocation>
</comment>
<evidence type="ECO:0000256" key="7">
    <source>
        <dbReference type="SAM" id="MobiDB-lite"/>
    </source>
</evidence>
<evidence type="ECO:0000256" key="2">
    <source>
        <dbReference type="ARBA" id="ARBA00022741"/>
    </source>
</evidence>
<evidence type="ECO:0000259" key="8">
    <source>
        <dbReference type="SMART" id="SM00968"/>
    </source>
</evidence>
<dbReference type="SUPFAM" id="SSF75553">
    <property type="entry name" value="Smc hinge domain"/>
    <property type="match status" value="1"/>
</dbReference>
<gene>
    <name evidence="6" type="primary">smc</name>
    <name evidence="9" type="ORF">MUN76_01850</name>
</gene>
<organism evidence="9 10">
    <name type="scientific">Leucobacter rhizosphaerae</name>
    <dbReference type="NCBI Taxonomy" id="2932245"/>
    <lineage>
        <taxon>Bacteria</taxon>
        <taxon>Bacillati</taxon>
        <taxon>Actinomycetota</taxon>
        <taxon>Actinomycetes</taxon>
        <taxon>Micrococcales</taxon>
        <taxon>Microbacteriaceae</taxon>
        <taxon>Leucobacter</taxon>
    </lineage>
</organism>
<feature type="coiled-coil region" evidence="6">
    <location>
        <begin position="227"/>
        <end position="282"/>
    </location>
</feature>
<dbReference type="RefSeq" id="WP_244686638.1">
    <property type="nucleotide sequence ID" value="NZ_CP095043.1"/>
</dbReference>
<dbReference type="HAMAP" id="MF_01894">
    <property type="entry name" value="Smc_prok"/>
    <property type="match status" value="1"/>
</dbReference>
<dbReference type="Gene3D" id="1.20.1060.20">
    <property type="match status" value="1"/>
</dbReference>
<dbReference type="PIRSF" id="PIRSF005719">
    <property type="entry name" value="SMC"/>
    <property type="match status" value="1"/>
</dbReference>
<dbReference type="InterPro" id="IPR036277">
    <property type="entry name" value="SMC_hinge_sf"/>
</dbReference>
<dbReference type="Gene3D" id="3.40.50.300">
    <property type="entry name" value="P-loop containing nucleotide triphosphate hydrolases"/>
    <property type="match status" value="2"/>
</dbReference>
<evidence type="ECO:0000256" key="3">
    <source>
        <dbReference type="ARBA" id="ARBA00022840"/>
    </source>
</evidence>
<feature type="coiled-coil region" evidence="6">
    <location>
        <begin position="167"/>
        <end position="201"/>
    </location>
</feature>
<dbReference type="InterPro" id="IPR027417">
    <property type="entry name" value="P-loop_NTPase"/>
</dbReference>
<protein>
    <recommendedName>
        <fullName evidence="6">Chromosome partition protein Smc</fullName>
    </recommendedName>
</protein>
<dbReference type="InterPro" id="IPR010935">
    <property type="entry name" value="SMC_hinge"/>
</dbReference>
<feature type="coiled-coil region" evidence="6">
    <location>
        <begin position="1003"/>
        <end position="1065"/>
    </location>
</feature>
<feature type="coiled-coil region" evidence="6">
    <location>
        <begin position="855"/>
        <end position="882"/>
    </location>
</feature>
<keyword evidence="1 6" id="KW-0963">Cytoplasm</keyword>
<dbReference type="EMBL" id="CP095043">
    <property type="protein sequence ID" value="UOQ60752.1"/>
    <property type="molecule type" value="Genomic_DNA"/>
</dbReference>
<feature type="coiled-coil region" evidence="6">
    <location>
        <begin position="379"/>
        <end position="483"/>
    </location>
</feature>
<dbReference type="Proteomes" id="UP000831775">
    <property type="component" value="Chromosome"/>
</dbReference>
<evidence type="ECO:0000256" key="1">
    <source>
        <dbReference type="ARBA" id="ARBA00022490"/>
    </source>
</evidence>
<sequence>MHLKSLTLRGFKSFAQPTTFQFEPGVTAIVGPNGSGKSNVVDALAWVMGEQGAKTLRGGKMEDVIFAGTSTRGPLGRAEVRLTIDNADGALPIEYSEVTISRTLFRNGSSEYAINGEGCRLLDVQELLSDSGLGREMHVIVGQGQLDAVLRATPEDRRGFIEEAAGILKHRRRKERTLRKLDAMETNLTRLNDLAGEIRRQLKPLGRQAEVARAAQGIAAEVRDAKARLLADDVARLRAELDELARDESERHSERIVLQEQVEQKQLRIQRLEQEQQGDELDAARRVTLGLEAVQAKLRGLFSQTQQRLTFLATQAEAPEQMHRTSHGTVQEAADEARRLEALIPEVEAGWQRAGLVTRQAQQALDATDEHIAAQSALVSRHDLRLSQLRGQAEAAEQKRATLAQEISRREQAVEQAVARADEAERELAAFSDQAETGETPEVGLDDHYRAAQEAQSVAEQRRDETRERLHTLEQERAGLAARVSALTRSLDQRDASAAVLAEAPRGIRGRVSDAVRVRDGHEAAVGAALGAFAEALLADTADAARGSVETAHAQDLGRVRTVVAASEPADPAPTIADATRAVDVIEAAPEGVLGLLTGCYIAEDLDAALRAAAELRVSWPSGSFTVVTSRGDVLTPHTVSGGSGLAPSRIELTADLEQARDRHDIVAREAEEAEAELAELRSVAQRAKMDAQQAYADLRAADAQLAEVAKERHRLSARAESARAEAERARQTLTGVAESATGAARDAETAAQALAEAEASPRPMLDASERERLFAELEQARTQEVELRLALETARERARAGASHERTLTEQFEAERRAAEESARRSVLRARQVAQAERVAQLLPAILDACDRSLGEARLAQQRAEQERARHSQELTLLRSEESEVRQRLHGLTELVHGAELKSYERKLQLSSLLERSGNELGLVEDVLIAEYGPEQPIPVAAAESAPESSSGAGSDAGPPPDAGDAELETPATALEAELAAELRAASAERSRREASTIPFVRAEQERRLARAEKRLGELGRINPLALEEFAALEQRHLFLTEQLADLTKTRADLLSIIEELDQKMQGIFAAAFEDTKAAFAEVFPILFPGGSGEVALSDPDDLLTTGIEMAVRPAGKKVERLSLLSGGERSLAAVAWLIAIFQARPSPFYIVDEVEAALDDANLGRLLQVFERLRENSQLIIITHQKRTMEIADALYGVSMRQDGISAVVGQRITRDDE</sequence>
<comment type="function">
    <text evidence="6">Required for chromosome condensation and partitioning.</text>
</comment>
<keyword evidence="3 6" id="KW-0067">ATP-binding</keyword>
<keyword evidence="5 6" id="KW-0238">DNA-binding</keyword>
<feature type="coiled-coil region" evidence="6">
    <location>
        <begin position="657"/>
        <end position="733"/>
    </location>
</feature>
<proteinExistence type="inferred from homology"/>
<evidence type="ECO:0000256" key="6">
    <source>
        <dbReference type="HAMAP-Rule" id="MF_01894"/>
    </source>
</evidence>
<comment type="similarity">
    <text evidence="6">Belongs to the SMC family.</text>
</comment>